<name>A0A833RWK3_9HYME</name>
<dbReference type="AlphaFoldDB" id="A0A833RWK3"/>
<evidence type="ECO:0000313" key="2">
    <source>
        <dbReference type="EMBL" id="KAF3424696.1"/>
    </source>
</evidence>
<evidence type="ECO:0000256" key="1">
    <source>
        <dbReference type="SAM" id="SignalP"/>
    </source>
</evidence>
<proteinExistence type="predicted"/>
<feature type="signal peptide" evidence="1">
    <location>
        <begin position="1"/>
        <end position="24"/>
    </location>
</feature>
<sequence length="128" mass="14508">MILSTTTILFTNLLFCCTGRFTESGPPTFHESRYVARIGQRSLIEKKIKDSLGIVHESIHHAIEKSKLGDIIIFDAPPTSTTTEISIETTTGEDDDYELSLRQFIDVPTRCRPGYDFVRGNCRKKVLR</sequence>
<keyword evidence="1" id="KW-0732">Signal</keyword>
<evidence type="ECO:0000313" key="3">
    <source>
        <dbReference type="Proteomes" id="UP000655588"/>
    </source>
</evidence>
<reference evidence="2" key="1">
    <citation type="submission" date="2019-11" db="EMBL/GenBank/DDBJ databases">
        <title>The nuclear and mitochondrial genomes of Frieseomelitta varia - a highly eusocial stingless bee (Meliponini) with a permanently sterile worker caste.</title>
        <authorList>
            <person name="Freitas F.C.P."/>
            <person name="Lourenco A.P."/>
            <person name="Nunes F.M.F."/>
            <person name="Paschoal A.R."/>
            <person name="Abreu F.C.P."/>
            <person name="Barbin F.O."/>
            <person name="Bataglia L."/>
            <person name="Cardoso-Junior C.A.M."/>
            <person name="Cervoni M.S."/>
            <person name="Silva S.R."/>
            <person name="Dalarmi F."/>
            <person name="Del Lama M.A."/>
            <person name="Depintor T.S."/>
            <person name="Ferreira K.M."/>
            <person name="Goria P.S."/>
            <person name="Jaskot M.C."/>
            <person name="Lago D.C."/>
            <person name="Luna-Lucena D."/>
            <person name="Moda L.M."/>
            <person name="Nascimento L."/>
            <person name="Pedrino M."/>
            <person name="Rabico F.O."/>
            <person name="Sanches F.C."/>
            <person name="Santos D.E."/>
            <person name="Santos C.G."/>
            <person name="Vieira J."/>
            <person name="Lopes T.F."/>
            <person name="Barchuk A.R."/>
            <person name="Hartfelder K."/>
            <person name="Simoes Z.L.P."/>
            <person name="Bitondi M.M.G."/>
            <person name="Pinheiro D.G."/>
        </authorList>
    </citation>
    <scope>NUCLEOTIDE SEQUENCE</scope>
    <source>
        <strain evidence="2">USP_RPSP 00005682</strain>
        <tissue evidence="2">Whole individual</tissue>
    </source>
</reference>
<keyword evidence="3" id="KW-1185">Reference proteome</keyword>
<feature type="chain" id="PRO_5032607683" evidence="1">
    <location>
        <begin position="25"/>
        <end position="128"/>
    </location>
</feature>
<accession>A0A833RWK3</accession>
<organism evidence="2 3">
    <name type="scientific">Frieseomelitta varia</name>
    <dbReference type="NCBI Taxonomy" id="561572"/>
    <lineage>
        <taxon>Eukaryota</taxon>
        <taxon>Metazoa</taxon>
        <taxon>Ecdysozoa</taxon>
        <taxon>Arthropoda</taxon>
        <taxon>Hexapoda</taxon>
        <taxon>Insecta</taxon>
        <taxon>Pterygota</taxon>
        <taxon>Neoptera</taxon>
        <taxon>Endopterygota</taxon>
        <taxon>Hymenoptera</taxon>
        <taxon>Apocrita</taxon>
        <taxon>Aculeata</taxon>
        <taxon>Apoidea</taxon>
        <taxon>Anthophila</taxon>
        <taxon>Apidae</taxon>
        <taxon>Frieseomelitta</taxon>
    </lineage>
</organism>
<dbReference type="EMBL" id="WNWW01000450">
    <property type="protein sequence ID" value="KAF3424696.1"/>
    <property type="molecule type" value="Genomic_DNA"/>
</dbReference>
<gene>
    <name evidence="2" type="ORF">E2986_13586</name>
</gene>
<dbReference type="Proteomes" id="UP000655588">
    <property type="component" value="Unassembled WGS sequence"/>
</dbReference>
<comment type="caution">
    <text evidence="2">The sequence shown here is derived from an EMBL/GenBank/DDBJ whole genome shotgun (WGS) entry which is preliminary data.</text>
</comment>
<protein>
    <submittedName>
        <fullName evidence="2">Uncharacterized protein</fullName>
    </submittedName>
</protein>